<evidence type="ECO:0000256" key="5">
    <source>
        <dbReference type="ARBA" id="ARBA00023015"/>
    </source>
</evidence>
<evidence type="ECO:0000259" key="8">
    <source>
        <dbReference type="PROSITE" id="PS50157"/>
    </source>
</evidence>
<organism evidence="9 10">
    <name type="scientific">Bursaphelenchus okinawaensis</name>
    <dbReference type="NCBI Taxonomy" id="465554"/>
    <lineage>
        <taxon>Eukaryota</taxon>
        <taxon>Metazoa</taxon>
        <taxon>Ecdysozoa</taxon>
        <taxon>Nematoda</taxon>
        <taxon>Chromadorea</taxon>
        <taxon>Rhabditida</taxon>
        <taxon>Tylenchina</taxon>
        <taxon>Tylenchomorpha</taxon>
        <taxon>Aphelenchoidea</taxon>
        <taxon>Aphelenchoididae</taxon>
        <taxon>Bursaphelenchus</taxon>
    </lineage>
</organism>
<comment type="similarity">
    <text evidence="1">Belongs to the VEFS (VRN2-EMF2-FIS2-SU(Z)12) family.</text>
</comment>
<keyword evidence="6" id="KW-0804">Transcription</keyword>
<accession>A0A811JT17</accession>
<keyword evidence="5" id="KW-0805">Transcription regulation</keyword>
<evidence type="ECO:0000256" key="4">
    <source>
        <dbReference type="ARBA" id="ARBA00022833"/>
    </source>
</evidence>
<evidence type="ECO:0000256" key="2">
    <source>
        <dbReference type="ARBA" id="ARBA00022723"/>
    </source>
</evidence>
<dbReference type="EMBL" id="CAJFCW020000001">
    <property type="protein sequence ID" value="CAG9082391.1"/>
    <property type="molecule type" value="Genomic_DNA"/>
</dbReference>
<dbReference type="Proteomes" id="UP000783686">
    <property type="component" value="Unassembled WGS sequence"/>
</dbReference>
<evidence type="ECO:0000313" key="9">
    <source>
        <dbReference type="EMBL" id="CAD5206591.1"/>
    </source>
</evidence>
<evidence type="ECO:0000256" key="1">
    <source>
        <dbReference type="ARBA" id="ARBA00007416"/>
    </source>
</evidence>
<evidence type="ECO:0000256" key="7">
    <source>
        <dbReference type="PROSITE-ProRule" id="PRU00042"/>
    </source>
</evidence>
<dbReference type="GO" id="GO:0008270">
    <property type="term" value="F:zinc ion binding"/>
    <property type="evidence" value="ECO:0007669"/>
    <property type="project" value="UniProtKB-KW"/>
</dbReference>
<feature type="domain" description="C2H2-type" evidence="8">
    <location>
        <begin position="344"/>
        <end position="379"/>
    </location>
</feature>
<keyword evidence="4" id="KW-0862">Zinc</keyword>
<comment type="caution">
    <text evidence="9">The sequence shown here is derived from an EMBL/GenBank/DDBJ whole genome shotgun (WGS) entry which is preliminary data.</text>
</comment>
<evidence type="ECO:0000256" key="3">
    <source>
        <dbReference type="ARBA" id="ARBA00022771"/>
    </source>
</evidence>
<keyword evidence="2" id="KW-0479">Metal-binding</keyword>
<gene>
    <name evidence="9" type="ORF">BOKJ2_LOCUS1275</name>
</gene>
<dbReference type="InterPro" id="IPR013087">
    <property type="entry name" value="Znf_C2H2_type"/>
</dbReference>
<keyword evidence="10" id="KW-1185">Reference proteome</keyword>
<dbReference type="OrthoDB" id="10508812at2759"/>
<dbReference type="AlphaFoldDB" id="A0A811JT17"/>
<dbReference type="InterPro" id="IPR019135">
    <property type="entry name" value="Polycomb_protein_VEFS-Box"/>
</dbReference>
<dbReference type="PROSITE" id="PS50157">
    <property type="entry name" value="ZINC_FINGER_C2H2_2"/>
    <property type="match status" value="1"/>
</dbReference>
<dbReference type="EMBL" id="CAJFDH010000001">
    <property type="protein sequence ID" value="CAD5206591.1"/>
    <property type="molecule type" value="Genomic_DNA"/>
</dbReference>
<dbReference type="Proteomes" id="UP000614601">
    <property type="component" value="Unassembled WGS sequence"/>
</dbReference>
<proteinExistence type="inferred from homology"/>
<reference evidence="9" key="1">
    <citation type="submission" date="2020-09" db="EMBL/GenBank/DDBJ databases">
        <authorList>
            <person name="Kikuchi T."/>
        </authorList>
    </citation>
    <scope>NUCLEOTIDE SEQUENCE</scope>
    <source>
        <strain evidence="9">SH1</strain>
    </source>
</reference>
<evidence type="ECO:0000256" key="6">
    <source>
        <dbReference type="ARBA" id="ARBA00023163"/>
    </source>
</evidence>
<evidence type="ECO:0000313" key="10">
    <source>
        <dbReference type="Proteomes" id="UP000614601"/>
    </source>
</evidence>
<protein>
    <recommendedName>
        <fullName evidence="8">C2H2-type domain-containing protein</fullName>
    </recommendedName>
</protein>
<dbReference type="Pfam" id="PF09733">
    <property type="entry name" value="VEFS-Box"/>
    <property type="match status" value="1"/>
</dbReference>
<keyword evidence="3 7" id="KW-0863">Zinc-finger</keyword>
<sequence length="576" mass="65026">MRIKNRPIRSNLSSNVLTSTNLLNTGLTKRNGSLVKNGVKRTRDLEDVESVYSKIYTRGFLCASRFLRISKRKEYYQHLSLSECIVNCKNNSCVTSHFKFNTKIDKVQMTGDYFVLEFLEARLPLVPHHLTMDIVPYLVYYFNDDSYAVEQLPQFARFVNWNGRSEPYVQEFFVKSKPCGGSIYLVVKGRAVNAENNFKVDGIRKVADLKKSGTSLSLALVTAPRSLVIQLTETADNLSMALSEREIRALQEKWSARARRGEGLNYLVMELSNEEGIGLPSAPAKSLVSKIKAGEKMGVTRYCFQSNAKEESPSTSSASSGYSSMSDSSNTTTKSSFVVNCQKNSCIICGRTFGTVSDLVLHLHFRYPLLNFVHDSLSPTEVTVQFNGVPTLTNKLINFTKTDVVKERKRVLDKLGAPAKVTRKRKNLNKLTDLDLPFNMPVYEPLPGDLYGVETPKDYLGNLNARRISEFADVKDSEKRMMILWNGFANKRVNRTVSERTGSRELRDFVRQNDAEILKDHGIYQFMLHSATKRLHGEVSTDAIKDSLLHLIEKSEALRSPTKSAKTSPTRSQKIR</sequence>
<name>A0A811JT17_9BILA</name>